<organism evidence="2 3">
    <name type="scientific">Apostasia shenzhenica</name>
    <dbReference type="NCBI Taxonomy" id="1088818"/>
    <lineage>
        <taxon>Eukaryota</taxon>
        <taxon>Viridiplantae</taxon>
        <taxon>Streptophyta</taxon>
        <taxon>Embryophyta</taxon>
        <taxon>Tracheophyta</taxon>
        <taxon>Spermatophyta</taxon>
        <taxon>Magnoliopsida</taxon>
        <taxon>Liliopsida</taxon>
        <taxon>Asparagales</taxon>
        <taxon>Orchidaceae</taxon>
        <taxon>Apostasioideae</taxon>
        <taxon>Apostasia</taxon>
    </lineage>
</organism>
<dbReference type="STRING" id="1088818.A0A2I0A619"/>
<dbReference type="InterPro" id="IPR058353">
    <property type="entry name" value="DUF8040"/>
</dbReference>
<dbReference type="OrthoDB" id="665395at2759"/>
<dbReference type="AlphaFoldDB" id="A0A2I0A619"/>
<reference evidence="2 3" key="1">
    <citation type="journal article" date="2017" name="Nature">
        <title>The Apostasia genome and the evolution of orchids.</title>
        <authorList>
            <person name="Zhang G.Q."/>
            <person name="Liu K.W."/>
            <person name="Li Z."/>
            <person name="Lohaus R."/>
            <person name="Hsiao Y.Y."/>
            <person name="Niu S.C."/>
            <person name="Wang J.Y."/>
            <person name="Lin Y.C."/>
            <person name="Xu Q."/>
            <person name="Chen L.J."/>
            <person name="Yoshida K."/>
            <person name="Fujiwara S."/>
            <person name="Wang Z.W."/>
            <person name="Zhang Y.Q."/>
            <person name="Mitsuda N."/>
            <person name="Wang M."/>
            <person name="Liu G.H."/>
            <person name="Pecoraro L."/>
            <person name="Huang H.X."/>
            <person name="Xiao X.J."/>
            <person name="Lin M."/>
            <person name="Wu X.Y."/>
            <person name="Wu W.L."/>
            <person name="Chen Y.Y."/>
            <person name="Chang S.B."/>
            <person name="Sakamoto S."/>
            <person name="Ohme-Takagi M."/>
            <person name="Yagi M."/>
            <person name="Zeng S.J."/>
            <person name="Shen C.Y."/>
            <person name="Yeh C.M."/>
            <person name="Luo Y.B."/>
            <person name="Tsai W.C."/>
            <person name="Van de Peer Y."/>
            <person name="Liu Z.J."/>
        </authorList>
    </citation>
    <scope>NUCLEOTIDE SEQUENCE [LARGE SCALE GENOMIC DNA]</scope>
    <source>
        <strain evidence="3">cv. Shenzhen</strain>
        <tissue evidence="2">Stem</tissue>
    </source>
</reference>
<sequence length="121" mass="13943">MYNCSYLGHEYVNDLLVGHPGHFRSTFHMSTETFIRLRDLLLPNKAIRDTRNMTTIEQVAIFFRVITHSASAQDTAEFLQHSLETVSRYFNTILNAMFSLVNEFLKLPDENATLAIANFKV</sequence>
<gene>
    <name evidence="2" type="ORF">AXF42_Ash007641</name>
</gene>
<dbReference type="Proteomes" id="UP000236161">
    <property type="component" value="Unassembled WGS sequence"/>
</dbReference>
<accession>A0A2I0A619</accession>
<dbReference type="EMBL" id="KZ452015">
    <property type="protein sequence ID" value="PKA50985.1"/>
    <property type="molecule type" value="Genomic_DNA"/>
</dbReference>
<name>A0A2I0A619_9ASPA</name>
<evidence type="ECO:0000313" key="2">
    <source>
        <dbReference type="EMBL" id="PKA50985.1"/>
    </source>
</evidence>
<evidence type="ECO:0000259" key="1">
    <source>
        <dbReference type="Pfam" id="PF26138"/>
    </source>
</evidence>
<protein>
    <recommendedName>
        <fullName evidence="1">DUF8040 domain-containing protein</fullName>
    </recommendedName>
</protein>
<keyword evidence="3" id="KW-1185">Reference proteome</keyword>
<dbReference type="Pfam" id="PF26138">
    <property type="entry name" value="DUF8040"/>
    <property type="match status" value="1"/>
</dbReference>
<evidence type="ECO:0000313" key="3">
    <source>
        <dbReference type="Proteomes" id="UP000236161"/>
    </source>
</evidence>
<feature type="domain" description="DUF8040" evidence="1">
    <location>
        <begin position="6"/>
        <end position="98"/>
    </location>
</feature>
<proteinExistence type="predicted"/>